<dbReference type="Pfam" id="PF13577">
    <property type="entry name" value="SnoaL_4"/>
    <property type="match status" value="1"/>
</dbReference>
<proteinExistence type="predicted"/>
<gene>
    <name evidence="1" type="ORF">MCNF_46960</name>
</gene>
<sequence>MTSDREAIGDLIADYALALDTDDIEGCVGLFTEDSEYLVFGKTLVGPERVRKMFTRAPRGMHLTGVSRVRIDGDSATATTQVLFVDAASHSMRPALYDDDLVKVDGRWRFRRRRCQFLTPDGLSDSPQDQQ</sequence>
<dbReference type="InterPro" id="IPR011944">
    <property type="entry name" value="Steroid_delta5-4_isomerase"/>
</dbReference>
<dbReference type="Gene3D" id="3.10.450.50">
    <property type="match status" value="1"/>
</dbReference>
<dbReference type="OrthoDB" id="4621984at2"/>
<dbReference type="Proteomes" id="UP000466931">
    <property type="component" value="Chromosome"/>
</dbReference>
<reference evidence="1" key="1">
    <citation type="journal article" date="2019" name="Emerg. Microbes Infect.">
        <title>Comprehensive subspecies identification of 175 nontuberculous mycobacteria species based on 7547 genomic profiles.</title>
        <authorList>
            <person name="Matsumoto Y."/>
            <person name="Kinjo T."/>
            <person name="Motooka D."/>
            <person name="Nabeya D."/>
            <person name="Jung N."/>
            <person name="Uechi K."/>
            <person name="Horii T."/>
            <person name="Iida T."/>
            <person name="Fujita J."/>
            <person name="Nakamura S."/>
        </authorList>
    </citation>
    <scope>NUCLEOTIDE SEQUENCE [LARGE SCALE GENOMIC DNA]</scope>
    <source>
        <strain evidence="1">JCM 13671</strain>
    </source>
</reference>
<evidence type="ECO:0000313" key="2">
    <source>
        <dbReference type="Proteomes" id="UP000466931"/>
    </source>
</evidence>
<reference evidence="1" key="2">
    <citation type="submission" date="2020-02" db="EMBL/GenBank/DDBJ databases">
        <authorList>
            <person name="Matsumoto Y."/>
            <person name="Motooka D."/>
            <person name="Nakamura S."/>
        </authorList>
    </citation>
    <scope>NUCLEOTIDE SEQUENCE</scope>
    <source>
        <strain evidence="1">JCM 13671</strain>
    </source>
</reference>
<dbReference type="SUPFAM" id="SSF54427">
    <property type="entry name" value="NTF2-like"/>
    <property type="match status" value="1"/>
</dbReference>
<evidence type="ECO:0000313" key="1">
    <source>
        <dbReference type="EMBL" id="BBZ36091.1"/>
    </source>
</evidence>
<dbReference type="NCBIfam" id="TIGR02246">
    <property type="entry name" value="SgcJ/EcaC family oxidoreductase"/>
    <property type="match status" value="1"/>
</dbReference>
<organism evidence="1 2">
    <name type="scientific">Mycolicibacterium confluentis</name>
    <dbReference type="NCBI Taxonomy" id="28047"/>
    <lineage>
        <taxon>Bacteria</taxon>
        <taxon>Bacillati</taxon>
        <taxon>Actinomycetota</taxon>
        <taxon>Actinomycetes</taxon>
        <taxon>Mycobacteriales</taxon>
        <taxon>Mycobacteriaceae</taxon>
        <taxon>Mycolicibacterium</taxon>
    </lineage>
</organism>
<protein>
    <submittedName>
        <fullName evidence="1">Uncharacterized protein</fullName>
    </submittedName>
</protein>
<name>A0A7I7Y5A5_9MYCO</name>
<dbReference type="InterPro" id="IPR032710">
    <property type="entry name" value="NTF2-like_dom_sf"/>
</dbReference>
<keyword evidence="2" id="KW-1185">Reference proteome</keyword>
<dbReference type="AlphaFoldDB" id="A0A7I7Y5A5"/>
<dbReference type="EMBL" id="AP022612">
    <property type="protein sequence ID" value="BBZ36091.1"/>
    <property type="molecule type" value="Genomic_DNA"/>
</dbReference>
<accession>A0A7I7Y5A5</accession>
<dbReference type="InterPro" id="IPR037401">
    <property type="entry name" value="SnoaL-like"/>
</dbReference>
<dbReference type="RefSeq" id="WP_085151903.1">
    <property type="nucleotide sequence ID" value="NZ_AP022612.1"/>
</dbReference>